<protein>
    <recommendedName>
        <fullName evidence="4">NADH dehydrogenase subunit 6</fullName>
    </recommendedName>
</protein>
<accession>A0ABD3GNI5</accession>
<feature type="transmembrane region" description="Helical" evidence="1">
    <location>
        <begin position="6"/>
        <end position="27"/>
    </location>
</feature>
<keyword evidence="3" id="KW-1185">Reference proteome</keyword>
<dbReference type="Proteomes" id="UP001633002">
    <property type="component" value="Unassembled WGS sequence"/>
</dbReference>
<comment type="caution">
    <text evidence="2">The sequence shown here is derived from an EMBL/GenBank/DDBJ whole genome shotgun (WGS) entry which is preliminary data.</text>
</comment>
<dbReference type="EMBL" id="JBJQOH010000007">
    <property type="protein sequence ID" value="KAL3680241.1"/>
    <property type="molecule type" value="Genomic_DNA"/>
</dbReference>
<keyword evidence="1" id="KW-0812">Transmembrane</keyword>
<keyword evidence="1" id="KW-0472">Membrane</keyword>
<keyword evidence="1" id="KW-1133">Transmembrane helix</keyword>
<evidence type="ECO:0000313" key="3">
    <source>
        <dbReference type="Proteomes" id="UP001633002"/>
    </source>
</evidence>
<sequence length="132" mass="14080">MCANVWASVVGFAAGILFLIVGILALVPASPFSHRERTLGIALVVLGATGVASYAGTIVGCVSGLGIGFCLDKTYANKRMRCDLRALHAMLNSWKYTDILGLEVLHRSSAIEMESSYSGLCEIEAWLLDEGL</sequence>
<organism evidence="2 3">
    <name type="scientific">Riccia sorocarpa</name>
    <dbReference type="NCBI Taxonomy" id="122646"/>
    <lineage>
        <taxon>Eukaryota</taxon>
        <taxon>Viridiplantae</taxon>
        <taxon>Streptophyta</taxon>
        <taxon>Embryophyta</taxon>
        <taxon>Marchantiophyta</taxon>
        <taxon>Marchantiopsida</taxon>
        <taxon>Marchantiidae</taxon>
        <taxon>Marchantiales</taxon>
        <taxon>Ricciaceae</taxon>
        <taxon>Riccia</taxon>
    </lineage>
</organism>
<dbReference type="AlphaFoldDB" id="A0ABD3GNI5"/>
<evidence type="ECO:0008006" key="4">
    <source>
        <dbReference type="Google" id="ProtNLM"/>
    </source>
</evidence>
<evidence type="ECO:0000313" key="2">
    <source>
        <dbReference type="EMBL" id="KAL3680241.1"/>
    </source>
</evidence>
<evidence type="ECO:0000256" key="1">
    <source>
        <dbReference type="SAM" id="Phobius"/>
    </source>
</evidence>
<name>A0ABD3GNI5_9MARC</name>
<gene>
    <name evidence="2" type="ORF">R1sor_023197</name>
</gene>
<feature type="transmembrane region" description="Helical" evidence="1">
    <location>
        <begin position="39"/>
        <end position="69"/>
    </location>
</feature>
<proteinExistence type="predicted"/>
<reference evidence="2 3" key="1">
    <citation type="submission" date="2024-09" db="EMBL/GenBank/DDBJ databases">
        <title>Chromosome-scale assembly of Riccia sorocarpa.</title>
        <authorList>
            <person name="Paukszto L."/>
        </authorList>
    </citation>
    <scope>NUCLEOTIDE SEQUENCE [LARGE SCALE GENOMIC DNA]</scope>
    <source>
        <strain evidence="2">LP-2024</strain>
        <tissue evidence="2">Aerial parts of the thallus</tissue>
    </source>
</reference>